<dbReference type="KEGG" id="lcre:Pla8534_00940"/>
<sequence>MLNRRNMLQGMASGAGSVLGLSLFPERLLASAAGNGTPKRIVFFLQNQGFDPATS</sequence>
<organism evidence="1 2">
    <name type="scientific">Lignipirellula cremea</name>
    <dbReference type="NCBI Taxonomy" id="2528010"/>
    <lineage>
        <taxon>Bacteria</taxon>
        <taxon>Pseudomonadati</taxon>
        <taxon>Planctomycetota</taxon>
        <taxon>Planctomycetia</taxon>
        <taxon>Pirellulales</taxon>
        <taxon>Pirellulaceae</taxon>
        <taxon>Lignipirellula</taxon>
    </lineage>
</organism>
<name>A0A518DKI2_9BACT</name>
<evidence type="ECO:0000313" key="2">
    <source>
        <dbReference type="Proteomes" id="UP000317648"/>
    </source>
</evidence>
<gene>
    <name evidence="1" type="ORF">Pla8534_00940</name>
</gene>
<accession>A0A518DKI2</accession>
<dbReference type="Proteomes" id="UP000317648">
    <property type="component" value="Chromosome"/>
</dbReference>
<dbReference type="EMBL" id="CP036433">
    <property type="protein sequence ID" value="QDU92348.1"/>
    <property type="molecule type" value="Genomic_DNA"/>
</dbReference>
<keyword evidence="2" id="KW-1185">Reference proteome</keyword>
<dbReference type="PROSITE" id="PS51318">
    <property type="entry name" value="TAT"/>
    <property type="match status" value="1"/>
</dbReference>
<protein>
    <submittedName>
        <fullName evidence="1">Uncharacterized protein</fullName>
    </submittedName>
</protein>
<reference evidence="1 2" key="1">
    <citation type="submission" date="2019-02" db="EMBL/GenBank/DDBJ databases">
        <title>Deep-cultivation of Planctomycetes and their phenomic and genomic characterization uncovers novel biology.</title>
        <authorList>
            <person name="Wiegand S."/>
            <person name="Jogler M."/>
            <person name="Boedeker C."/>
            <person name="Pinto D."/>
            <person name="Vollmers J."/>
            <person name="Rivas-Marin E."/>
            <person name="Kohn T."/>
            <person name="Peeters S.H."/>
            <person name="Heuer A."/>
            <person name="Rast P."/>
            <person name="Oberbeckmann S."/>
            <person name="Bunk B."/>
            <person name="Jeske O."/>
            <person name="Meyerdierks A."/>
            <person name="Storesund J.E."/>
            <person name="Kallscheuer N."/>
            <person name="Luecker S."/>
            <person name="Lage O.M."/>
            <person name="Pohl T."/>
            <person name="Merkel B.J."/>
            <person name="Hornburger P."/>
            <person name="Mueller R.-W."/>
            <person name="Bruemmer F."/>
            <person name="Labrenz M."/>
            <person name="Spormann A.M."/>
            <person name="Op den Camp H."/>
            <person name="Overmann J."/>
            <person name="Amann R."/>
            <person name="Jetten M.S.M."/>
            <person name="Mascher T."/>
            <person name="Medema M.H."/>
            <person name="Devos D.P."/>
            <person name="Kaster A.-K."/>
            <person name="Ovreas L."/>
            <person name="Rohde M."/>
            <person name="Galperin M.Y."/>
            <person name="Jogler C."/>
        </authorList>
    </citation>
    <scope>NUCLEOTIDE SEQUENCE [LARGE SCALE GENOMIC DNA]</scope>
    <source>
        <strain evidence="1 2">Pla85_3_4</strain>
    </source>
</reference>
<dbReference type="AlphaFoldDB" id="A0A518DKI2"/>
<evidence type="ECO:0000313" key="1">
    <source>
        <dbReference type="EMBL" id="QDU92348.1"/>
    </source>
</evidence>
<dbReference type="InterPro" id="IPR006311">
    <property type="entry name" value="TAT_signal"/>
</dbReference>
<proteinExistence type="predicted"/>